<evidence type="ECO:0000256" key="3">
    <source>
        <dbReference type="SAM" id="Phobius"/>
    </source>
</evidence>
<evidence type="ECO:0000256" key="1">
    <source>
        <dbReference type="SAM" id="Coils"/>
    </source>
</evidence>
<feature type="transmembrane region" description="Helical" evidence="3">
    <location>
        <begin position="21"/>
        <end position="42"/>
    </location>
</feature>
<feature type="coiled-coil region" evidence="1">
    <location>
        <begin position="97"/>
        <end position="135"/>
    </location>
</feature>
<dbReference type="Proteomes" id="UP001500013">
    <property type="component" value="Unassembled WGS sequence"/>
</dbReference>
<feature type="transmembrane region" description="Helical" evidence="3">
    <location>
        <begin position="66"/>
        <end position="88"/>
    </location>
</feature>
<keyword evidence="1" id="KW-0175">Coiled coil</keyword>
<feature type="compositionally biased region" description="Low complexity" evidence="2">
    <location>
        <begin position="199"/>
        <end position="227"/>
    </location>
</feature>
<evidence type="ECO:0000313" key="4">
    <source>
        <dbReference type="EMBL" id="GAA1982231.1"/>
    </source>
</evidence>
<accession>A0ABN2S8A3</accession>
<feature type="compositionally biased region" description="Basic and acidic residues" evidence="2">
    <location>
        <begin position="139"/>
        <end position="172"/>
    </location>
</feature>
<keyword evidence="3" id="KW-0812">Transmembrane</keyword>
<feature type="compositionally biased region" description="Basic and acidic residues" evidence="2">
    <location>
        <begin position="242"/>
        <end position="251"/>
    </location>
</feature>
<reference evidence="4 5" key="1">
    <citation type="journal article" date="2019" name="Int. J. Syst. Evol. Microbiol.">
        <title>The Global Catalogue of Microorganisms (GCM) 10K type strain sequencing project: providing services to taxonomists for standard genome sequencing and annotation.</title>
        <authorList>
            <consortium name="The Broad Institute Genomics Platform"/>
            <consortium name="The Broad Institute Genome Sequencing Center for Infectious Disease"/>
            <person name="Wu L."/>
            <person name="Ma J."/>
        </authorList>
    </citation>
    <scope>NUCLEOTIDE SEQUENCE [LARGE SCALE GENOMIC DNA]</scope>
    <source>
        <strain evidence="4 5">JCM 15628</strain>
    </source>
</reference>
<dbReference type="EMBL" id="BAAAPU010000007">
    <property type="protein sequence ID" value="GAA1982231.1"/>
    <property type="molecule type" value="Genomic_DNA"/>
</dbReference>
<organism evidence="4 5">
    <name type="scientific">Terrabacter lapilli</name>
    <dbReference type="NCBI Taxonomy" id="436231"/>
    <lineage>
        <taxon>Bacteria</taxon>
        <taxon>Bacillati</taxon>
        <taxon>Actinomycetota</taxon>
        <taxon>Actinomycetes</taxon>
        <taxon>Micrococcales</taxon>
        <taxon>Intrasporangiaceae</taxon>
        <taxon>Terrabacter</taxon>
    </lineage>
</organism>
<keyword evidence="3" id="KW-0472">Membrane</keyword>
<name>A0ABN2S8A3_9MICO</name>
<comment type="caution">
    <text evidence="4">The sequence shown here is derived from an EMBL/GenBank/DDBJ whole genome shotgun (WGS) entry which is preliminary data.</text>
</comment>
<keyword evidence="5" id="KW-1185">Reference proteome</keyword>
<feature type="region of interest" description="Disordered" evidence="2">
    <location>
        <begin position="139"/>
        <end position="251"/>
    </location>
</feature>
<gene>
    <name evidence="4" type="ORF">GCM10009817_24370</name>
</gene>
<protein>
    <submittedName>
        <fullName evidence="4">Uncharacterized protein</fullName>
    </submittedName>
</protein>
<proteinExistence type="predicted"/>
<evidence type="ECO:0000313" key="5">
    <source>
        <dbReference type="Proteomes" id="UP001500013"/>
    </source>
</evidence>
<evidence type="ECO:0000256" key="2">
    <source>
        <dbReference type="SAM" id="MobiDB-lite"/>
    </source>
</evidence>
<sequence>MARFGDRGGTASPPDEGARTMALLGVILLLLGAAVGVLAYVATHPATTTVAVTALGLTRDASPFELVLYGAVAMLLLALGWALLSAAARRRARLRREEKERARVAEIEENAATARREHEERLQDAGLRDEDLRRRENELSARHEGLDTREAELAHREEEVSLREAELREREQPSVADVVTGRAHGNVHEGTASWHPEGTDPTATDATATDTTVTDTATDTAHGAETTEPTDPTEHNGSTVVGEREQRDSSV</sequence>
<keyword evidence="3" id="KW-1133">Transmembrane helix</keyword>